<gene>
    <name evidence="1" type="ORF">G6F50_011231</name>
</gene>
<organism evidence="1 2">
    <name type="scientific">Rhizopus delemar</name>
    <dbReference type="NCBI Taxonomy" id="936053"/>
    <lineage>
        <taxon>Eukaryota</taxon>
        <taxon>Fungi</taxon>
        <taxon>Fungi incertae sedis</taxon>
        <taxon>Mucoromycota</taxon>
        <taxon>Mucoromycotina</taxon>
        <taxon>Mucoromycetes</taxon>
        <taxon>Mucorales</taxon>
        <taxon>Mucorineae</taxon>
        <taxon>Rhizopodaceae</taxon>
        <taxon>Rhizopus</taxon>
    </lineage>
</organism>
<keyword evidence="2" id="KW-1185">Reference proteome</keyword>
<dbReference type="SUPFAM" id="SSF48371">
    <property type="entry name" value="ARM repeat"/>
    <property type="match status" value="1"/>
</dbReference>
<name>A0A9P6YTX5_9FUNG</name>
<dbReference type="AlphaFoldDB" id="A0A9P6YTX5"/>
<accession>A0A9P6YTX5</accession>
<dbReference type="Proteomes" id="UP000740926">
    <property type="component" value="Unassembled WGS sequence"/>
</dbReference>
<sequence>MSAIIDSLRQKLETIPEINSADIVESVACLKELSGQAHLVDQGKWNELASACKYLADAARTVPVRTPLGEANIIRDLATLLQRVPYQQTNFQIQALRVLGNLCFDNEGVLLERWTGC</sequence>
<proteinExistence type="predicted"/>
<dbReference type="InterPro" id="IPR016024">
    <property type="entry name" value="ARM-type_fold"/>
</dbReference>
<comment type="caution">
    <text evidence="1">The sequence shown here is derived from an EMBL/GenBank/DDBJ whole genome shotgun (WGS) entry which is preliminary data.</text>
</comment>
<evidence type="ECO:0000313" key="2">
    <source>
        <dbReference type="Proteomes" id="UP000740926"/>
    </source>
</evidence>
<evidence type="ECO:0000313" key="1">
    <source>
        <dbReference type="EMBL" id="KAG1564223.1"/>
    </source>
</evidence>
<protein>
    <submittedName>
        <fullName evidence="1">Uncharacterized protein</fullName>
    </submittedName>
</protein>
<reference evidence="1 2" key="1">
    <citation type="journal article" date="2020" name="Microb. Genom.">
        <title>Genetic diversity of clinical and environmental Mucorales isolates obtained from an investigation of mucormycosis cases among solid organ transplant recipients.</title>
        <authorList>
            <person name="Nguyen M.H."/>
            <person name="Kaul D."/>
            <person name="Muto C."/>
            <person name="Cheng S.J."/>
            <person name="Richter R.A."/>
            <person name="Bruno V.M."/>
            <person name="Liu G."/>
            <person name="Beyhan S."/>
            <person name="Sundermann A.J."/>
            <person name="Mounaud S."/>
            <person name="Pasculle A.W."/>
            <person name="Nierman W.C."/>
            <person name="Driscoll E."/>
            <person name="Cumbie R."/>
            <person name="Clancy C.J."/>
            <person name="Dupont C.L."/>
        </authorList>
    </citation>
    <scope>NUCLEOTIDE SEQUENCE [LARGE SCALE GENOMIC DNA]</scope>
    <source>
        <strain evidence="1 2">GL24</strain>
    </source>
</reference>
<dbReference type="EMBL" id="JAANIU010002766">
    <property type="protein sequence ID" value="KAG1564223.1"/>
    <property type="molecule type" value="Genomic_DNA"/>
</dbReference>